<dbReference type="Pfam" id="PF00501">
    <property type="entry name" value="AMP-binding"/>
    <property type="match status" value="1"/>
</dbReference>
<dbReference type="Proteomes" id="UP000797356">
    <property type="component" value="Chromosome 6"/>
</dbReference>
<keyword evidence="3" id="KW-0436">Ligase</keyword>
<protein>
    <submittedName>
        <fullName evidence="3">Putative malonate--CoA ligase</fullName>
    </submittedName>
</protein>
<evidence type="ECO:0000313" key="4">
    <source>
        <dbReference type="Proteomes" id="UP000797356"/>
    </source>
</evidence>
<dbReference type="OrthoDB" id="2962993at2759"/>
<dbReference type="GO" id="GO:0006631">
    <property type="term" value="P:fatty acid metabolic process"/>
    <property type="evidence" value="ECO:0007669"/>
    <property type="project" value="TreeGrafter"/>
</dbReference>
<evidence type="ECO:0000259" key="2">
    <source>
        <dbReference type="Pfam" id="PF00501"/>
    </source>
</evidence>
<reference evidence="3" key="2">
    <citation type="submission" date="2019-07" db="EMBL/GenBank/DDBJ databases">
        <authorList>
            <person name="Yang Y."/>
            <person name="Bocs S."/>
            <person name="Baudouin L."/>
        </authorList>
    </citation>
    <scope>NUCLEOTIDE SEQUENCE</scope>
    <source>
        <tissue evidence="3">Spear leaf of Hainan Tall coconut</tissue>
    </source>
</reference>
<keyword evidence="4" id="KW-1185">Reference proteome</keyword>
<accession>A0A8K0N2A6</accession>
<organism evidence="3 4">
    <name type="scientific">Cocos nucifera</name>
    <name type="common">Coconut palm</name>
    <dbReference type="NCBI Taxonomy" id="13894"/>
    <lineage>
        <taxon>Eukaryota</taxon>
        <taxon>Viridiplantae</taxon>
        <taxon>Streptophyta</taxon>
        <taxon>Embryophyta</taxon>
        <taxon>Tracheophyta</taxon>
        <taxon>Spermatophyta</taxon>
        <taxon>Magnoliopsida</taxon>
        <taxon>Liliopsida</taxon>
        <taxon>Arecaceae</taxon>
        <taxon>Arecoideae</taxon>
        <taxon>Cocoseae</taxon>
        <taxon>Attaleinae</taxon>
        <taxon>Cocos</taxon>
    </lineage>
</organism>
<dbReference type="GO" id="GO:0031956">
    <property type="term" value="F:medium-chain fatty acid-CoA ligase activity"/>
    <property type="evidence" value="ECO:0007669"/>
    <property type="project" value="TreeGrafter"/>
</dbReference>
<dbReference type="Gene3D" id="3.40.50.12780">
    <property type="entry name" value="N-terminal domain of ligase-like"/>
    <property type="match status" value="1"/>
</dbReference>
<reference evidence="3" key="1">
    <citation type="journal article" date="2017" name="Gigascience">
        <title>The genome draft of coconut (Cocos nucifera).</title>
        <authorList>
            <person name="Xiao Y."/>
            <person name="Xu P."/>
            <person name="Fan H."/>
            <person name="Baudouin L."/>
            <person name="Xia W."/>
            <person name="Bocs S."/>
            <person name="Xu J."/>
            <person name="Li Q."/>
            <person name="Guo A."/>
            <person name="Zhou L."/>
            <person name="Li J."/>
            <person name="Wu Y."/>
            <person name="Ma Z."/>
            <person name="Armero A."/>
            <person name="Issali A.E."/>
            <person name="Liu N."/>
            <person name="Peng M."/>
            <person name="Yang Y."/>
        </authorList>
    </citation>
    <scope>NUCLEOTIDE SEQUENCE</scope>
    <source>
        <tissue evidence="3">Spear leaf of Hainan Tall coconut</tissue>
    </source>
</reference>
<dbReference type="EMBL" id="CM017877">
    <property type="protein sequence ID" value="KAG1346718.1"/>
    <property type="molecule type" value="Genomic_DNA"/>
</dbReference>
<feature type="domain" description="AMP-dependent synthetase/ligase" evidence="2">
    <location>
        <begin position="9"/>
        <end position="124"/>
    </location>
</feature>
<comment type="caution">
    <text evidence="3">The sequence shown here is derived from an EMBL/GenBank/DDBJ whole genome shotgun (WGS) entry which is preliminary data.</text>
</comment>
<evidence type="ECO:0000313" key="3">
    <source>
        <dbReference type="EMBL" id="KAG1346718.1"/>
    </source>
</evidence>
<comment type="similarity">
    <text evidence="1">Belongs to the ATP-dependent AMP-binding enzyme family.</text>
</comment>
<gene>
    <name evidence="3" type="ORF">COCNU_06G005470</name>
</gene>
<dbReference type="AlphaFoldDB" id="A0A8K0N2A6"/>
<dbReference type="InterPro" id="IPR042099">
    <property type="entry name" value="ANL_N_sf"/>
</dbReference>
<dbReference type="InterPro" id="IPR000873">
    <property type="entry name" value="AMP-dep_synth/lig_dom"/>
</dbReference>
<evidence type="ECO:0000256" key="1">
    <source>
        <dbReference type="ARBA" id="ARBA00006432"/>
    </source>
</evidence>
<dbReference type="PANTHER" id="PTHR43201:SF8">
    <property type="entry name" value="ACYL-COA SYNTHETASE FAMILY MEMBER 3"/>
    <property type="match status" value="1"/>
</dbReference>
<proteinExistence type="inferred from homology"/>
<dbReference type="PANTHER" id="PTHR43201">
    <property type="entry name" value="ACYL-COA SYNTHETASE"/>
    <property type="match status" value="1"/>
</dbReference>
<dbReference type="SUPFAM" id="SSF56801">
    <property type="entry name" value="Acetyl-CoA synthetase-like"/>
    <property type="match status" value="1"/>
</dbReference>
<sequence length="201" mass="21463">MEVVKAVLRQASAANERVAIRADHKSYSYLQLSASALNISNLLVSKDIKGINGTRYLDGARVGIVAKPSAEFVAAVLGTWHCGGVAVPLALSYPEAELLHVMNDSDVSMILSTQEHQQLMDSVASKCSAHLSLIPAVLNMEQSGSGAADMIAKLIGEIEESRIAEGPNSDRGMGIYMFGSVSALSTFTPYPPRMEHMSLID</sequence>
<name>A0A8K0N2A6_COCNU</name>